<comment type="caution">
    <text evidence="1">The sequence shown here is derived from an EMBL/GenBank/DDBJ whole genome shotgun (WGS) entry which is preliminary data.</text>
</comment>
<organism evidence="1 2">
    <name type="scientific">Araneus ventricosus</name>
    <name type="common">Orbweaver spider</name>
    <name type="synonym">Epeira ventricosa</name>
    <dbReference type="NCBI Taxonomy" id="182803"/>
    <lineage>
        <taxon>Eukaryota</taxon>
        <taxon>Metazoa</taxon>
        <taxon>Ecdysozoa</taxon>
        <taxon>Arthropoda</taxon>
        <taxon>Chelicerata</taxon>
        <taxon>Arachnida</taxon>
        <taxon>Araneae</taxon>
        <taxon>Araneomorphae</taxon>
        <taxon>Entelegynae</taxon>
        <taxon>Araneoidea</taxon>
        <taxon>Araneidae</taxon>
        <taxon>Araneus</taxon>
    </lineage>
</organism>
<keyword evidence="2" id="KW-1185">Reference proteome</keyword>
<evidence type="ECO:0000313" key="1">
    <source>
        <dbReference type="EMBL" id="GBL78940.1"/>
    </source>
</evidence>
<proteinExistence type="predicted"/>
<gene>
    <name evidence="1" type="ORF">AVEN_48910_1</name>
</gene>
<sequence>MEVLAFGDTRCMHRDLRKQLSCFPSHLVVHHRVWEAWKECSTKEGPNSHCVTGHGLHYGKDSIAGYGLHLLISIAVKVELEKEEYSS</sequence>
<accession>A0A4Y2AGT3</accession>
<dbReference type="EMBL" id="BGPR01000017">
    <property type="protein sequence ID" value="GBL78940.1"/>
    <property type="molecule type" value="Genomic_DNA"/>
</dbReference>
<dbReference type="Proteomes" id="UP000499080">
    <property type="component" value="Unassembled WGS sequence"/>
</dbReference>
<name>A0A4Y2AGT3_ARAVE</name>
<evidence type="ECO:0000313" key="2">
    <source>
        <dbReference type="Proteomes" id="UP000499080"/>
    </source>
</evidence>
<protein>
    <submittedName>
        <fullName evidence="1">Uncharacterized protein</fullName>
    </submittedName>
</protein>
<reference evidence="1 2" key="1">
    <citation type="journal article" date="2019" name="Sci. Rep.">
        <title>Orb-weaving spider Araneus ventricosus genome elucidates the spidroin gene catalogue.</title>
        <authorList>
            <person name="Kono N."/>
            <person name="Nakamura H."/>
            <person name="Ohtoshi R."/>
            <person name="Moran D.A.P."/>
            <person name="Shinohara A."/>
            <person name="Yoshida Y."/>
            <person name="Fujiwara M."/>
            <person name="Mori M."/>
            <person name="Tomita M."/>
            <person name="Arakawa K."/>
        </authorList>
    </citation>
    <scope>NUCLEOTIDE SEQUENCE [LARGE SCALE GENOMIC DNA]</scope>
</reference>
<dbReference type="AlphaFoldDB" id="A0A4Y2AGT3"/>